<evidence type="ECO:0000313" key="4">
    <source>
        <dbReference type="Proteomes" id="UP000604473"/>
    </source>
</evidence>
<dbReference type="GeneID" id="93541641"/>
<proteinExistence type="predicted"/>
<organism evidence="1 3">
    <name type="scientific">Rhodovulum sulfidophilum</name>
    <name type="common">Rhodobacter sulfidophilus</name>
    <dbReference type="NCBI Taxonomy" id="35806"/>
    <lineage>
        <taxon>Bacteria</taxon>
        <taxon>Pseudomonadati</taxon>
        <taxon>Pseudomonadota</taxon>
        <taxon>Alphaproteobacteria</taxon>
        <taxon>Rhodobacterales</taxon>
        <taxon>Paracoccaceae</taxon>
        <taxon>Rhodovulum</taxon>
    </lineage>
</organism>
<dbReference type="KEGG" id="rsu:NHU_02044"/>
<evidence type="ECO:0000313" key="1">
    <source>
        <dbReference type="EMBL" id="BAQ69199.1"/>
    </source>
</evidence>
<reference evidence="2 4" key="2">
    <citation type="submission" date="2021-01" db="EMBL/GenBank/DDBJ databases">
        <title>Draft genomes of Rhodovulum sulfidophilum.</title>
        <authorList>
            <person name="Guzman M.S."/>
        </authorList>
    </citation>
    <scope>NUCLEOTIDE SEQUENCE [LARGE SCALE GENOMIC DNA]</scope>
    <source>
        <strain evidence="2 4">AB35</strain>
    </source>
</reference>
<dbReference type="Proteomes" id="UP000604473">
    <property type="component" value="Unassembled WGS sequence"/>
</dbReference>
<protein>
    <submittedName>
        <fullName evidence="1">Uncharacterized protein</fullName>
    </submittedName>
</protein>
<dbReference type="AlphaFoldDB" id="A0A0D6B3E2"/>
<dbReference type="PATRIC" id="fig|35806.4.peg.2105"/>
<gene>
    <name evidence="2" type="ORF">JMM60_22385</name>
    <name evidence="1" type="ORF">NHU_02044</name>
</gene>
<sequence>MTLAIRIYWRIAGRFNQVRAGRARAAARVFEARAEKFLARFKGGRT</sequence>
<dbReference type="EMBL" id="AP014800">
    <property type="protein sequence ID" value="BAQ69199.1"/>
    <property type="molecule type" value="Genomic_DNA"/>
</dbReference>
<dbReference type="RefSeq" id="WP_162107098.1">
    <property type="nucleotide sequence ID" value="NZ_CP015421.1"/>
</dbReference>
<name>A0A0D6B3E2_RHOSU</name>
<reference evidence="1 3" key="1">
    <citation type="submission" date="2015-02" db="EMBL/GenBank/DDBJ databases">
        <title>Genome sequene of Rhodovulum sulfidophilum DSM 2351.</title>
        <authorList>
            <person name="Nagao N."/>
        </authorList>
    </citation>
    <scope>NUCLEOTIDE SEQUENCE [LARGE SCALE GENOMIC DNA]</scope>
    <source>
        <strain evidence="1 3">DSM 2351</strain>
    </source>
</reference>
<dbReference type="EMBL" id="JAESJJ010000145">
    <property type="protein sequence ID" value="MBL3611451.1"/>
    <property type="molecule type" value="Genomic_DNA"/>
</dbReference>
<evidence type="ECO:0000313" key="2">
    <source>
        <dbReference type="EMBL" id="MBL3611451.1"/>
    </source>
</evidence>
<dbReference type="Proteomes" id="UP000064912">
    <property type="component" value="Chromosome"/>
</dbReference>
<keyword evidence="4" id="KW-1185">Reference proteome</keyword>
<evidence type="ECO:0000313" key="3">
    <source>
        <dbReference type="Proteomes" id="UP000064912"/>
    </source>
</evidence>
<accession>A0A0D6B3E2</accession>